<reference evidence="7" key="1">
    <citation type="submission" date="2021-01" db="EMBL/GenBank/DDBJ databases">
        <authorList>
            <person name="Corre E."/>
            <person name="Pelletier E."/>
            <person name="Niang G."/>
            <person name="Scheremetjew M."/>
            <person name="Finn R."/>
            <person name="Kale V."/>
            <person name="Holt S."/>
            <person name="Cochrane G."/>
            <person name="Meng A."/>
            <person name="Brown T."/>
            <person name="Cohen L."/>
        </authorList>
    </citation>
    <scope>NUCLEOTIDE SEQUENCE</scope>
    <source>
        <strain evidence="7">Isolate 1302-5</strain>
    </source>
</reference>
<keyword evidence="4 6" id="KW-1133">Transmembrane helix</keyword>
<dbReference type="GO" id="GO:0048280">
    <property type="term" value="P:vesicle fusion with Golgi apparatus"/>
    <property type="evidence" value="ECO:0007669"/>
    <property type="project" value="TreeGrafter"/>
</dbReference>
<comment type="subcellular location">
    <subcellularLocation>
        <location evidence="1">Membrane</location>
        <topology evidence="1">Multi-pass membrane protein</topology>
    </subcellularLocation>
</comment>
<evidence type="ECO:0000256" key="1">
    <source>
        <dbReference type="ARBA" id="ARBA00004141"/>
    </source>
</evidence>
<evidence type="ECO:0000313" key="7">
    <source>
        <dbReference type="EMBL" id="CAE2244369.1"/>
    </source>
</evidence>
<dbReference type="InterPro" id="IPR045231">
    <property type="entry name" value="Yip1/4-like"/>
</dbReference>
<dbReference type="GO" id="GO:0006888">
    <property type="term" value="P:endoplasmic reticulum to Golgi vesicle-mediated transport"/>
    <property type="evidence" value="ECO:0007669"/>
    <property type="project" value="InterPro"/>
</dbReference>
<dbReference type="PANTHER" id="PTHR21236:SF2">
    <property type="entry name" value="PROTEIN YIPF"/>
    <property type="match status" value="1"/>
</dbReference>
<proteinExistence type="inferred from homology"/>
<dbReference type="EMBL" id="HBKQ01026472">
    <property type="protein sequence ID" value="CAE2244369.1"/>
    <property type="molecule type" value="Transcribed_RNA"/>
</dbReference>
<organism evidence="7">
    <name type="scientific">Odontella aurita</name>
    <dbReference type="NCBI Taxonomy" id="265563"/>
    <lineage>
        <taxon>Eukaryota</taxon>
        <taxon>Sar</taxon>
        <taxon>Stramenopiles</taxon>
        <taxon>Ochrophyta</taxon>
        <taxon>Bacillariophyta</taxon>
        <taxon>Mediophyceae</taxon>
        <taxon>Biddulphiophycidae</taxon>
        <taxon>Eupodiscales</taxon>
        <taxon>Odontellaceae</taxon>
        <taxon>Odontella</taxon>
    </lineage>
</organism>
<comment type="similarity">
    <text evidence="2">Belongs to the YIP1 family.</text>
</comment>
<dbReference type="AlphaFoldDB" id="A0A7S4IZH5"/>
<feature type="transmembrane region" description="Helical" evidence="6">
    <location>
        <begin position="145"/>
        <end position="162"/>
    </location>
</feature>
<feature type="transmembrane region" description="Helical" evidence="6">
    <location>
        <begin position="52"/>
        <end position="71"/>
    </location>
</feature>
<protein>
    <recommendedName>
        <fullName evidence="8">Protein YIPF</fullName>
    </recommendedName>
</protein>
<keyword evidence="3 6" id="KW-0812">Transmembrane</keyword>
<evidence type="ECO:0000256" key="5">
    <source>
        <dbReference type="ARBA" id="ARBA00023136"/>
    </source>
</evidence>
<feature type="transmembrane region" description="Helical" evidence="6">
    <location>
        <begin position="110"/>
        <end position="133"/>
    </location>
</feature>
<evidence type="ECO:0000256" key="2">
    <source>
        <dbReference type="ARBA" id="ARBA00010596"/>
    </source>
</evidence>
<dbReference type="PANTHER" id="PTHR21236">
    <property type="entry name" value="GOLGI MEMBRANE PROTEIN YIP1"/>
    <property type="match status" value="1"/>
</dbReference>
<keyword evidence="5 6" id="KW-0472">Membrane</keyword>
<evidence type="ECO:0000256" key="4">
    <source>
        <dbReference type="ARBA" id="ARBA00022989"/>
    </source>
</evidence>
<evidence type="ECO:0000256" key="6">
    <source>
        <dbReference type="SAM" id="Phobius"/>
    </source>
</evidence>
<evidence type="ECO:0008006" key="8">
    <source>
        <dbReference type="Google" id="ProtNLM"/>
    </source>
</evidence>
<gene>
    <name evidence="7" type="ORF">OAUR00152_LOCUS17915</name>
</gene>
<dbReference type="GO" id="GO:0005802">
    <property type="term" value="C:trans-Golgi network"/>
    <property type="evidence" value="ECO:0007669"/>
    <property type="project" value="TreeGrafter"/>
</dbReference>
<name>A0A7S4IZH5_9STRA</name>
<evidence type="ECO:0000256" key="3">
    <source>
        <dbReference type="ARBA" id="ARBA00022692"/>
    </source>
</evidence>
<accession>A0A7S4IZH5</accession>
<dbReference type="GO" id="GO:0016020">
    <property type="term" value="C:membrane"/>
    <property type="evidence" value="ECO:0007669"/>
    <property type="project" value="UniProtKB-SubCell"/>
</dbReference>
<feature type="transmembrane region" description="Helical" evidence="6">
    <location>
        <begin position="77"/>
        <end position="98"/>
    </location>
</feature>
<sequence length="163" mass="17721">MRIEPVGCVLGEGQDDRLDSQLMEDTDLVGPLCFALLLGGEMMLAGKLNFGYIYGFGLFGTLALALVMNLMSPADAISVWTVISILGYALLPVNVLAGMNAMPFLRIKNLGALGMILSATTVIWCTMASTRLFERGCGMRDQRYLVAYPTALFYSAFVIITIF</sequence>